<evidence type="ECO:0000259" key="13">
    <source>
        <dbReference type="PROSITE" id="PS52039"/>
    </source>
</evidence>
<dbReference type="Gene3D" id="2.70.20.10">
    <property type="entry name" value="Topoisomerase I, domain 3"/>
    <property type="match status" value="1"/>
</dbReference>
<feature type="binding site" description="proximal binding residue" evidence="10">
    <location>
        <position position="389"/>
    </location>
    <ligand>
        <name>heme b</name>
        <dbReference type="ChEBI" id="CHEBI:60344"/>
    </ligand>
    <ligandPart>
        <name>Fe</name>
        <dbReference type="ChEBI" id="CHEBI:18248"/>
    </ligandPart>
</feature>
<feature type="region of interest" description="Disordered" evidence="11">
    <location>
        <begin position="1307"/>
        <end position="1348"/>
    </location>
</feature>
<dbReference type="EC" id="5.6.2.1" evidence="4"/>
<dbReference type="GO" id="GO:0031422">
    <property type="term" value="C:RecQ family helicase-topoisomerase III complex"/>
    <property type="evidence" value="ECO:0007669"/>
    <property type="project" value="TreeGrafter"/>
</dbReference>
<evidence type="ECO:0000256" key="1">
    <source>
        <dbReference type="ARBA" id="ARBA00000213"/>
    </source>
</evidence>
<dbReference type="CDD" id="cd00186">
    <property type="entry name" value="TOP1Ac"/>
    <property type="match status" value="1"/>
</dbReference>
<keyword evidence="12" id="KW-1133">Transmembrane helix</keyword>
<comment type="caution">
    <text evidence="14">The sequence shown here is derived from an EMBL/GenBank/DDBJ whole genome shotgun (WGS) entry which is preliminary data.</text>
</comment>
<evidence type="ECO:0000256" key="10">
    <source>
        <dbReference type="PIRSR" id="PIRSR600898-1"/>
    </source>
</evidence>
<keyword evidence="8" id="KW-0238">DNA-binding</keyword>
<evidence type="ECO:0000256" key="3">
    <source>
        <dbReference type="ARBA" id="ARBA00009446"/>
    </source>
</evidence>
<dbReference type="SUPFAM" id="SSF56712">
    <property type="entry name" value="Prokaryotic type I DNA topoisomerase"/>
    <property type="match status" value="1"/>
</dbReference>
<dbReference type="Gene3D" id="1.20.58.480">
    <property type="match status" value="1"/>
</dbReference>
<dbReference type="PROSITE" id="PS00396">
    <property type="entry name" value="TOPO_IA_1"/>
    <property type="match status" value="1"/>
</dbReference>
<dbReference type="InterPro" id="IPR019236">
    <property type="entry name" value="APP1_cat"/>
</dbReference>
<keyword evidence="9" id="KW-0413">Isomerase</keyword>
<dbReference type="InterPro" id="IPR003601">
    <property type="entry name" value="Topo_IA_2"/>
</dbReference>
<dbReference type="InterPro" id="IPR013824">
    <property type="entry name" value="Topo_IA_cen_sub1"/>
</dbReference>
<protein>
    <recommendedName>
        <fullName evidence="4">DNA topoisomerase</fullName>
        <ecNumber evidence="4">5.6.2.1</ecNumber>
    </recommendedName>
</protein>
<feature type="transmembrane region" description="Helical" evidence="12">
    <location>
        <begin position="2061"/>
        <end position="2080"/>
    </location>
</feature>
<dbReference type="Pfam" id="PF01131">
    <property type="entry name" value="Topoisom_bac"/>
    <property type="match status" value="1"/>
</dbReference>
<keyword evidence="6 10" id="KW-0408">Iron</keyword>
<dbReference type="InterPro" id="IPR013497">
    <property type="entry name" value="Topo_IA_cen"/>
</dbReference>
<evidence type="ECO:0000256" key="2">
    <source>
        <dbReference type="ARBA" id="ARBA00007119"/>
    </source>
</evidence>
<dbReference type="Gene3D" id="1.10.290.10">
    <property type="entry name" value="Topoisomerase I, domain 4"/>
    <property type="match status" value="1"/>
</dbReference>
<organism evidence="14 15">
    <name type="scientific">Carpinus fangiana</name>
    <dbReference type="NCBI Taxonomy" id="176857"/>
    <lineage>
        <taxon>Eukaryota</taxon>
        <taxon>Viridiplantae</taxon>
        <taxon>Streptophyta</taxon>
        <taxon>Embryophyta</taxon>
        <taxon>Tracheophyta</taxon>
        <taxon>Spermatophyta</taxon>
        <taxon>Magnoliopsida</taxon>
        <taxon>eudicotyledons</taxon>
        <taxon>Gunneridae</taxon>
        <taxon>Pentapetalae</taxon>
        <taxon>rosids</taxon>
        <taxon>fabids</taxon>
        <taxon>Fagales</taxon>
        <taxon>Betulaceae</taxon>
        <taxon>Carpinus</taxon>
    </lineage>
</organism>
<dbReference type="GO" id="GO:0006281">
    <property type="term" value="P:DNA repair"/>
    <property type="evidence" value="ECO:0007669"/>
    <property type="project" value="TreeGrafter"/>
</dbReference>
<dbReference type="FunFam" id="1.10.290.10:FF:000001">
    <property type="entry name" value="DNA topoisomerase"/>
    <property type="match status" value="1"/>
</dbReference>
<reference evidence="14 15" key="1">
    <citation type="submission" date="2019-06" db="EMBL/GenBank/DDBJ databases">
        <title>A chromosomal-level reference genome of Carpinus fangiana (Coryloideae, Betulaceae).</title>
        <authorList>
            <person name="Yang X."/>
            <person name="Wang Z."/>
            <person name="Zhang L."/>
            <person name="Hao G."/>
            <person name="Liu J."/>
            <person name="Yang Y."/>
        </authorList>
    </citation>
    <scope>NUCLEOTIDE SEQUENCE [LARGE SCALE GENOMIC DNA]</scope>
    <source>
        <strain evidence="14">Cfa_2016G</strain>
        <tissue evidence="14">Leaf</tissue>
    </source>
</reference>
<dbReference type="InterPro" id="IPR037217">
    <property type="entry name" value="Trp/Indoleamine_2_3_dOase-like"/>
</dbReference>
<dbReference type="Proteomes" id="UP000327013">
    <property type="component" value="Unassembled WGS sequence"/>
</dbReference>
<dbReference type="Pfam" id="PF09949">
    <property type="entry name" value="APP1_cat"/>
    <property type="match status" value="1"/>
</dbReference>
<dbReference type="PANTHER" id="PTHR11390">
    <property type="entry name" value="PROKARYOTIC DNA TOPOISOMERASE"/>
    <property type="match status" value="1"/>
</dbReference>
<dbReference type="PANTHER" id="PTHR11390:SF21">
    <property type="entry name" value="DNA TOPOISOMERASE 3-ALPHA"/>
    <property type="match status" value="1"/>
</dbReference>
<feature type="region of interest" description="Disordered" evidence="11">
    <location>
        <begin position="1906"/>
        <end position="1987"/>
    </location>
</feature>
<sequence>MAVDSKPVLPPFEVPSDPQSHRTDIPAFTVTTTRGFLPRVDPPTTLPAEFDVLEALLQRMPVKTLEGEPGMLATFTLGPTVDKELPDLTDAVLKYKDDLIIVNALYRDYSFLASAYLLEPCHQRHVRGEEYGLARDVLPASIARPIATSAEIIGFKPYMEYAGSYALYNYQLAPGTPPGLPFDYSSLRLIRAFEHGLDPSSSEAGFVLVHVAMVQHSGALVAGATAALDALASRDRDRAAFTAGLARVVAAMAKVNAVMHTMWARSKPGSYAAFRTFIFGITSQTMFPRGVLYTGVAEERLAFRGESGANDSMVPLMDNLLCLSLPDTPLTEILKDFRSYRPGNHRAFLEWVAHASASRGLKAFAAEDPSSAKVYLQALDQVREFRWRHWLFTREFILKQSKYGRATGGSPIVTWLPNQLVAVLNGIEEAAGWCGARVADVKDEEVSIQWDEGAMHDGQIHQMLETAAAQKESLDKEMLFLVELFSLHDLTRSLNCGSRVEPSCLGLHGHAAPRVGLSDEVPVRARGQVAGANHLPSGGCPLPGGRQREPLVATVPALPVLCETHRAVRANVEGVMGVQQVGRSSWRPECIARCRQPNSFVLSDSFDGVVGVLLGLFLDSLHEFVELAYLFVWWRGQRCLPMHHGKGHLTTHLVKFLLVHLVVLPIRALECLILSSGVSLWRCARRRRRYSWIGGSRARGAGRRALPAPADVAVASRRTDDRMFGKCNAVVCHKEVRISDDATGQISVNDAVECSPLLSISTANGNSRTGLDHCFEIYIYWTLQPATSANPFSLSSRDKDAAAGNSPWIKNYQFRFKFSPPWGQCDVVMTSAAGHIKSNDFEGRYRGWDSCNPAELFEAPISTIVSDDKKDIAKNIETQARGARGLFIWTDCDREGEHIGAEIRDIACKINRNLEIKRAKFSNIERGHIINAANNPGTLDEKQVNAVNARIELDLRVGVAFTRLLTKSLKQMLSAAARERIKVISYGSCQFPTLGFVVDRYFRVKNFVPETFWRIQVHHERDGIRVAFNWKRVHLFDRMATVILFERCIESPTAKVTNLSKKPTSKWRPLPLTTVELQKNGSRFLRMNSQRIMDIAEKLYQGGLISYPRTETDIFSPDMNLKVIIERQKDDRAWGAYASSLLDPTEQNYRTPRNGRNDDKAHPPIHPVNHSSTFETDEHRRVYEFVTRRFLACCSDDARGEKTDVTLQYGPSEIFTATGLLVTARNYLNVYPYDKWESSQQLPHFEVGETFIPSEANMKEGKTTAPGYLTEPELIALMDANGIGTDATMAEHIAKIKERMYVEARPRSGAAAAADEDAPPTRGRGGGRARGRGGRNNPQATARSGGATTGVQEFIPTTLGVALIKGYDDMGFNVSLSKPHLRKEMELQMKAICAGTTSRNDVVQQSLDVYRDMFVRSVSSMDVLKTSLRRYVLAADLLDRVLHTPPCFDITYLKERRCAPHDPGALDVRLVNPFFCFNQLYWVYGTSVHNRNTMPSVGTASKRKLLPFAAQETPGEAESRAAQNFPAVEKELSGISRIPSIPIIDSISSYFGAKNPLARPIDPKTGQVWLFDATANHPTDRDGDIDKWQAEFVAAYFEHRSGKDVADAVGDIAKKIGLAKGDAAEKIIEKRIAPFFDQIKPARTCNIEIEGAGSRKLGPSTRDGISNTSAQWQGQHTDGSIGQLKVTGGVASCGGQVTYASAEGWAIISDIDDTIKRTLTHDPVGILRTTFVDEPQVIAGMPELYWHLSERLQGPPFWYLSASPYNLYPFLRAFRDAHFPAGTVVLRQSSWMNLAGFLSSVTRGTQAYKVDAMKEIHATFPRRRMICVGDSTQSDPEAYAEMFRADPRWIKAIFIRKVENVTEITDGLTPGDDEAKRNAPERFEKAFEGVPRAVWHVFSKPEELYDKGPPCLITPHQPPSTPPTPPSSPPPAAATPPSPAPAPPPTAPRPPAPAPPASPATAACAPPPPPPPAAGCQDARPSGTRGAQLLPARVAARAASSAAWRMRRSSCRGGSMSNVFGGRAGGCGVVVVVVDGVVVARGRAGSVVGVGAAEGVAVRDIVSLGGGGLVWGGCVIVGIGRRRKYVESRKDGKIE</sequence>
<feature type="region of interest" description="Disordered" evidence="11">
    <location>
        <begin position="1"/>
        <end position="24"/>
    </location>
</feature>
<comment type="similarity">
    <text evidence="3">Belongs to the type IA topoisomerase family.</text>
</comment>
<dbReference type="GO" id="GO:0005634">
    <property type="term" value="C:nucleus"/>
    <property type="evidence" value="ECO:0007669"/>
    <property type="project" value="TreeGrafter"/>
</dbReference>
<gene>
    <name evidence="14" type="ORF">FH972_026262</name>
</gene>
<dbReference type="GO" id="GO:0016702">
    <property type="term" value="F:oxidoreductase activity, acting on single donors with incorporation of molecular oxygen, incorporation of two atoms of oxygen"/>
    <property type="evidence" value="ECO:0007669"/>
    <property type="project" value="UniProtKB-ARBA"/>
</dbReference>
<evidence type="ECO:0000256" key="5">
    <source>
        <dbReference type="ARBA" id="ARBA00022723"/>
    </source>
</evidence>
<dbReference type="InterPro" id="IPR013826">
    <property type="entry name" value="Topo_IA_cen_sub3"/>
</dbReference>
<dbReference type="CDD" id="cd03362">
    <property type="entry name" value="TOPRIM_TopoIA_TopoIII"/>
    <property type="match status" value="1"/>
</dbReference>
<dbReference type="GO" id="GO:0019441">
    <property type="term" value="P:L-tryptophan catabolic process to kynurenine"/>
    <property type="evidence" value="ECO:0007669"/>
    <property type="project" value="InterPro"/>
</dbReference>
<dbReference type="InterPro" id="IPR023406">
    <property type="entry name" value="Topo_IA_AS"/>
</dbReference>
<dbReference type="InterPro" id="IPR000898">
    <property type="entry name" value="Indolamine_dOase"/>
</dbReference>
<dbReference type="InterPro" id="IPR003602">
    <property type="entry name" value="Topo_IA_DNA-bd_dom"/>
</dbReference>
<dbReference type="GO" id="GO:0006265">
    <property type="term" value="P:DNA topological change"/>
    <property type="evidence" value="ECO:0007669"/>
    <property type="project" value="InterPro"/>
</dbReference>
<dbReference type="InterPro" id="IPR000380">
    <property type="entry name" value="Topo_IA"/>
</dbReference>
<keyword evidence="12" id="KW-0812">Transmembrane</keyword>
<dbReference type="GO" id="GO:0006310">
    <property type="term" value="P:DNA recombination"/>
    <property type="evidence" value="ECO:0007669"/>
    <property type="project" value="TreeGrafter"/>
</dbReference>
<dbReference type="EMBL" id="VIBQ01000083">
    <property type="protein sequence ID" value="KAB8664838.1"/>
    <property type="molecule type" value="Genomic_DNA"/>
</dbReference>
<keyword evidence="7" id="KW-0799">Topoisomerase</keyword>
<evidence type="ECO:0000256" key="9">
    <source>
        <dbReference type="ARBA" id="ARBA00023235"/>
    </source>
</evidence>
<keyword evidence="12" id="KW-0472">Membrane</keyword>
<dbReference type="FunFam" id="3.40.50.140:FF:000005">
    <property type="entry name" value="DNA topoisomerase"/>
    <property type="match status" value="1"/>
</dbReference>
<proteinExistence type="inferred from homology"/>
<dbReference type="InterPro" id="IPR023405">
    <property type="entry name" value="Topo_IA_core_domain"/>
</dbReference>
<dbReference type="SMART" id="SM00493">
    <property type="entry name" value="TOPRIM"/>
    <property type="match status" value="1"/>
</dbReference>
<dbReference type="InterPro" id="IPR034144">
    <property type="entry name" value="TOPRIM_TopoIII"/>
</dbReference>
<dbReference type="GO" id="GO:0003677">
    <property type="term" value="F:DNA binding"/>
    <property type="evidence" value="ECO:0007669"/>
    <property type="project" value="UniProtKB-KW"/>
</dbReference>
<dbReference type="GO" id="GO:0003917">
    <property type="term" value="F:DNA topoisomerase type I (single strand cut, ATP-independent) activity"/>
    <property type="evidence" value="ECO:0007669"/>
    <property type="project" value="UniProtKB-EC"/>
</dbReference>
<evidence type="ECO:0000256" key="7">
    <source>
        <dbReference type="ARBA" id="ARBA00023029"/>
    </source>
</evidence>
<keyword evidence="5 10" id="KW-0479">Metal-binding</keyword>
<dbReference type="SMART" id="SM00437">
    <property type="entry name" value="TOP1Ac"/>
    <property type="match status" value="1"/>
</dbReference>
<comment type="catalytic activity">
    <reaction evidence="1">
        <text>ATP-independent breakage of single-stranded DNA, followed by passage and rejoining.</text>
        <dbReference type="EC" id="5.6.2.1"/>
    </reaction>
</comment>
<dbReference type="SMART" id="SM00436">
    <property type="entry name" value="TOP1Bc"/>
    <property type="match status" value="1"/>
</dbReference>
<accession>A0A5N6L4G0</accession>
<dbReference type="GO" id="GO:0046872">
    <property type="term" value="F:metal ion binding"/>
    <property type="evidence" value="ECO:0007669"/>
    <property type="project" value="UniProtKB-KW"/>
</dbReference>
<dbReference type="InterPro" id="IPR013825">
    <property type="entry name" value="Topo_IA_cen_sub2"/>
</dbReference>
<comment type="similarity">
    <text evidence="2">Belongs to the indoleamine 2,3-dioxygenase family.</text>
</comment>
<evidence type="ECO:0000256" key="11">
    <source>
        <dbReference type="SAM" id="MobiDB-lite"/>
    </source>
</evidence>
<dbReference type="OrthoDB" id="430051at2759"/>
<evidence type="ECO:0000256" key="4">
    <source>
        <dbReference type="ARBA" id="ARBA00012891"/>
    </source>
</evidence>
<feature type="region of interest" description="Disordered" evidence="11">
    <location>
        <begin position="1145"/>
        <end position="1172"/>
    </location>
</feature>
<evidence type="ECO:0000256" key="12">
    <source>
        <dbReference type="SAM" id="Phobius"/>
    </source>
</evidence>
<evidence type="ECO:0000313" key="15">
    <source>
        <dbReference type="Proteomes" id="UP000327013"/>
    </source>
</evidence>
<dbReference type="PRINTS" id="PR00417">
    <property type="entry name" value="PRTPISMRASEI"/>
</dbReference>
<feature type="domain" description="Topo IA-type catalytic" evidence="13">
    <location>
        <begin position="940"/>
        <end position="1414"/>
    </location>
</feature>
<dbReference type="GO" id="GO:0020037">
    <property type="term" value="F:heme binding"/>
    <property type="evidence" value="ECO:0007669"/>
    <property type="project" value="InterPro"/>
</dbReference>
<feature type="compositionally biased region" description="Polar residues" evidence="11">
    <location>
        <begin position="1663"/>
        <end position="1676"/>
    </location>
</feature>
<keyword evidence="15" id="KW-1185">Reference proteome</keyword>
<keyword evidence="10" id="KW-0349">Heme</keyword>
<evidence type="ECO:0000256" key="6">
    <source>
        <dbReference type="ARBA" id="ARBA00023004"/>
    </source>
</evidence>
<dbReference type="InterPro" id="IPR006171">
    <property type="entry name" value="TOPRIM_dom"/>
</dbReference>
<dbReference type="PROSITE" id="PS52039">
    <property type="entry name" value="TOPO_IA_2"/>
    <property type="match status" value="1"/>
</dbReference>
<dbReference type="Gene3D" id="1.10.460.10">
    <property type="entry name" value="Topoisomerase I, domain 2"/>
    <property type="match status" value="1"/>
</dbReference>
<feature type="region of interest" description="Disordered" evidence="11">
    <location>
        <begin position="1656"/>
        <end position="1676"/>
    </location>
</feature>
<dbReference type="Pfam" id="PF01751">
    <property type="entry name" value="Toprim"/>
    <property type="match status" value="1"/>
</dbReference>
<dbReference type="SUPFAM" id="SSF140959">
    <property type="entry name" value="Indolic compounds 2,3-dioxygenase-like"/>
    <property type="match status" value="1"/>
</dbReference>
<dbReference type="Gene3D" id="3.40.50.140">
    <property type="match status" value="1"/>
</dbReference>
<dbReference type="Pfam" id="PF01231">
    <property type="entry name" value="IDO"/>
    <property type="match status" value="1"/>
</dbReference>
<dbReference type="FunFam" id="1.20.58.480:FF:000005">
    <property type="entry name" value="Indoleamine 2,3-dioxygenase family protein"/>
    <property type="match status" value="1"/>
</dbReference>
<feature type="compositionally biased region" description="Pro residues" evidence="11">
    <location>
        <begin position="1916"/>
        <end position="1958"/>
    </location>
</feature>
<dbReference type="GO" id="GO:0008195">
    <property type="term" value="F:phosphatidate phosphatase activity"/>
    <property type="evidence" value="ECO:0007669"/>
    <property type="project" value="InterPro"/>
</dbReference>
<evidence type="ECO:0000256" key="8">
    <source>
        <dbReference type="ARBA" id="ARBA00023125"/>
    </source>
</evidence>
<name>A0A5N6L4G0_9ROSI</name>
<evidence type="ECO:0000313" key="14">
    <source>
        <dbReference type="EMBL" id="KAB8664838.1"/>
    </source>
</evidence>